<protein>
    <submittedName>
        <fullName evidence="5">Cell wall anchor protein</fullName>
    </submittedName>
</protein>
<organism evidence="5 6">
    <name type="scientific">Bifidobacterium aemilianum</name>
    <dbReference type="NCBI Taxonomy" id="2493120"/>
    <lineage>
        <taxon>Bacteria</taxon>
        <taxon>Bacillati</taxon>
        <taxon>Actinomycetota</taxon>
        <taxon>Actinomycetes</taxon>
        <taxon>Bifidobacteriales</taxon>
        <taxon>Bifidobacteriaceae</taxon>
        <taxon>Bifidobacterium</taxon>
    </lineage>
</organism>
<evidence type="ECO:0000256" key="1">
    <source>
        <dbReference type="SAM" id="MobiDB-lite"/>
    </source>
</evidence>
<dbReference type="InterPro" id="IPR032300">
    <property type="entry name" value="Antigen_C"/>
</dbReference>
<dbReference type="InterPro" id="IPR026345">
    <property type="entry name" value="Adh_isopep-form_adh_dom"/>
</dbReference>
<feature type="transmembrane region" description="Helical" evidence="2">
    <location>
        <begin position="1699"/>
        <end position="1721"/>
    </location>
</feature>
<name>A0A366K823_9BIFI</name>
<reference evidence="5 6" key="1">
    <citation type="submission" date="2017-10" db="EMBL/GenBank/DDBJ databases">
        <title>Bifidobacterium xylocopum sp. nov. and Bifidobacterium aemilianum sp. nov., from the carpenter bee (Xylocopa violacea) digestive tract.</title>
        <authorList>
            <person name="Alberoni D."/>
            <person name="Baffoni L."/>
            <person name="Di Gioia D."/>
            <person name="Gaggia F."/>
            <person name="Biavati B."/>
        </authorList>
    </citation>
    <scope>NUCLEOTIDE SEQUENCE [LARGE SCALE GENOMIC DNA]</scope>
    <source>
        <strain evidence="5 6">XV10</strain>
    </source>
</reference>
<keyword evidence="6" id="KW-1185">Reference proteome</keyword>
<feature type="region of interest" description="Disordered" evidence="1">
    <location>
        <begin position="1167"/>
        <end position="1186"/>
    </location>
</feature>
<keyword evidence="2" id="KW-1133">Transmembrane helix</keyword>
<accession>A0A366K823</accession>
<comment type="caution">
    <text evidence="5">The sequence shown here is derived from an EMBL/GenBank/DDBJ whole genome shotgun (WGS) entry which is preliminary data.</text>
</comment>
<dbReference type="RefSeq" id="WP_113860067.1">
    <property type="nucleotide sequence ID" value="NZ_PDCG01000003.1"/>
</dbReference>
<dbReference type="Pfam" id="PF17998">
    <property type="entry name" value="AgI_II_C2"/>
    <property type="match status" value="2"/>
</dbReference>
<dbReference type="NCBIfam" id="TIGR04226">
    <property type="entry name" value="RrgB_K2N_iso_D2"/>
    <property type="match status" value="1"/>
</dbReference>
<dbReference type="OrthoDB" id="3222861at2"/>
<feature type="domain" description="Adhesin isopeptide-forming adherence" evidence="4">
    <location>
        <begin position="1178"/>
        <end position="1355"/>
    </location>
</feature>
<dbReference type="Gene3D" id="2.60.40.740">
    <property type="match status" value="5"/>
</dbReference>
<gene>
    <name evidence="5" type="ORF">CRD60_04295</name>
</gene>
<dbReference type="Proteomes" id="UP000252530">
    <property type="component" value="Unassembled WGS sequence"/>
</dbReference>
<evidence type="ECO:0000259" key="3">
    <source>
        <dbReference type="Pfam" id="PF16364"/>
    </source>
</evidence>
<evidence type="ECO:0000256" key="2">
    <source>
        <dbReference type="SAM" id="Phobius"/>
    </source>
</evidence>
<keyword evidence="2" id="KW-0812">Transmembrane</keyword>
<feature type="region of interest" description="Disordered" evidence="1">
    <location>
        <begin position="975"/>
        <end position="1007"/>
    </location>
</feature>
<evidence type="ECO:0000313" key="6">
    <source>
        <dbReference type="Proteomes" id="UP000252530"/>
    </source>
</evidence>
<keyword evidence="2" id="KW-0472">Membrane</keyword>
<dbReference type="InterPro" id="IPR026466">
    <property type="entry name" value="Fim_isopep_form_D2_dom"/>
</dbReference>
<dbReference type="EMBL" id="PDCG01000003">
    <property type="protein sequence ID" value="RBP97819.1"/>
    <property type="molecule type" value="Genomic_DNA"/>
</dbReference>
<dbReference type="NCBIfam" id="TIGR04228">
    <property type="entry name" value="isopep_sspB_C2"/>
    <property type="match status" value="1"/>
</dbReference>
<feature type="domain" description="Adhesin isopeptide-forming adherence" evidence="4">
    <location>
        <begin position="1031"/>
        <end position="1172"/>
    </location>
</feature>
<dbReference type="Pfam" id="PF16364">
    <property type="entry name" value="Antigen_C"/>
    <property type="match status" value="1"/>
</dbReference>
<feature type="compositionally biased region" description="Polar residues" evidence="1">
    <location>
        <begin position="982"/>
        <end position="995"/>
    </location>
</feature>
<proteinExistence type="predicted"/>
<feature type="region of interest" description="Disordered" evidence="1">
    <location>
        <begin position="777"/>
        <end position="804"/>
    </location>
</feature>
<feature type="domain" description="Cell surface antigen C-terminal" evidence="3">
    <location>
        <begin position="1359"/>
        <end position="1528"/>
    </location>
</feature>
<evidence type="ECO:0000259" key="4">
    <source>
        <dbReference type="Pfam" id="PF17998"/>
    </source>
</evidence>
<evidence type="ECO:0000313" key="5">
    <source>
        <dbReference type="EMBL" id="RBP97819.1"/>
    </source>
</evidence>
<sequence>MSKWSDRLQRGVAALAAAATLVVPVGAAWAGGGGGSAGGGAAAGSAFQLKWAYRDSDNGAFGGASISSVQAAMGEMGFTMTAQGQATAQQALDEANHNCLARFDQAHPDQAGQGNCRVVSVGAVAGGTGNFGGTGNASHSIWMQNWIATVGGQTFSNNGAQYTTGDQFLDQPGTSVDSIADQYAGDVGRVSVVVIMLNQYEPRPADYHLSASTSAQDTFPVSGGTQTVHDAVDTDAGGSSIRENLTATTTLNWYGYPTGPNVVRSASKPALAPNNDHGELPGFTPADFGFDTWPAGRWAYGLEIPKQGRMDAALSLPDSAPNEAWESTTPPPTKTLWDAADTAQATASSTVAAGVPYTARVTGNPAGSERFWLYDIIKDPTIFIGTRDHDDASRVTVTDGNGGPQTATVSIDRSRAGEVVVKAFVPSGTPRELTLHVPTYPTASGRDTTITDDSRACWDGDGALCQAGGTKEIPKRTPRPDKVWTVDEAGALVAQDKGHTNAKGKDNRYWVPGDPISAVVNGRIPAGLTGNLDSYTITDDWTGAARYIDFSNPSKAKVYVEGQERTGDFSITVSGTTTVARAKAGFLSQTKGLAADKAVKLIVSGTVRDVAVPEGAQVTNGGAEQWNDEPKETNTPAAFVRSPKPDKVWVLDAAGALATQDPNWTNQQGADTQTFLPGDQVGAVVNGRMPKGLATDLSDYRISDDWTGAAQYVDFSDASRARVYVDGVDRTGDFVISVNGSVTTARAKAAALRGTEGMAADKAVKLYLGGSFKEGTRTQGKTKRLTNTGSEQWNRKKVSTNTPPVFVWTPNPDKSWVALKSGNPLNPSDGYQLVIDPARTNRTGADNKSFRLGDRVASAVNATMPSGLARVPNLVLADDWGKASRIVRMEDLSHIRVYDQDAGSAEQSSIGAIDATGRDVTGQFDITVSGTQVAATPKTSYAQGLRGMNSARQITLLAPFAVSFDPAAIRGEYGKGAGDQVDSCTNPDGSDLSNKGRQKAGQASMDTNEPRICVTVPSIHKDVVAESSQGGDQASVDGKRVMPGQKLEYTVRADPKVPADDAYEVTRVAIRDTYDAQTIPDKQTLEITDLNTGAVIPRSQWTSTWDDTDHSFTASFGPAWVTANWAKGSHPRILLRFEARVRDDAPTDHRIDNQAWLTINNGVVPSNTVENKPTRPRPVKQDTQADPSISIEGKTALLGDRIFYRVNIDTSELTDQAYKVQRLGMIDDWDEGYLKLDRQAIQVVDETGRDMTDRLNIQVRDGVVYAFLKTVDTVIPATGETLKGDPQPKDLKAYSGRKLDPLMDPYIDQTLLGHTLQVVLPMTVIKVTDGYVVKNTATQVTNSRRDVTNTVNNPLKPINPSKDVVVTVGGGSTDGRSIWKEQQFLYQVDSSILPADRAHPKVTGWSIHDPYPAEYDQPTGQWAVYATRDLTGPTDRVLARKGERIAGSGFDSSRLGGELFTASFDDGSFTIGATQTYLDLVSKARTEQGWRGYVQMTRIKAGEHIVNRFTETLNGTERPSNEVETNTPDQSPAVSIVKYDLASGLKDGDRNRPEEALQDAKDGTEIGFRISNTGQIKWEGKLADLIDQTIAGSGEVSDIHLTSSETDGSPTGKDTIILEPGQKAWARGVLNGVKTGDHHTDRAHITVRPIVPCPVVDEDPFDDKPGVQQSGTCYGDPLVSDPDDWNGTRPQLLAETGTAVLTVILAGAACAGAGMGLRFLARRRKGSNVHMVSRHHAAC</sequence>